<dbReference type="AlphaFoldDB" id="A0A553NJX5"/>
<dbReference type="EMBL" id="SRMA01026899">
    <property type="protein sequence ID" value="TRY65753.1"/>
    <property type="molecule type" value="Genomic_DNA"/>
</dbReference>
<dbReference type="PROSITE" id="PS00028">
    <property type="entry name" value="ZINC_FINGER_C2H2_1"/>
    <property type="match status" value="1"/>
</dbReference>
<dbReference type="PROSITE" id="PS50217">
    <property type="entry name" value="BZIP"/>
    <property type="match status" value="1"/>
</dbReference>
<feature type="domain" description="C2H2-type" evidence="9">
    <location>
        <begin position="184"/>
        <end position="208"/>
    </location>
</feature>
<evidence type="ECO:0000256" key="7">
    <source>
        <dbReference type="SAM" id="Coils"/>
    </source>
</evidence>
<keyword evidence="6" id="KW-0479">Metal-binding</keyword>
<dbReference type="Gene3D" id="3.30.160.60">
    <property type="entry name" value="Classic Zinc Finger"/>
    <property type="match status" value="1"/>
</dbReference>
<feature type="compositionally biased region" description="Polar residues" evidence="8">
    <location>
        <begin position="553"/>
        <end position="571"/>
    </location>
</feature>
<dbReference type="InterPro" id="IPR036236">
    <property type="entry name" value="Znf_C2H2_sf"/>
</dbReference>
<feature type="compositionally biased region" description="Low complexity" evidence="8">
    <location>
        <begin position="443"/>
        <end position="454"/>
    </location>
</feature>
<dbReference type="Pfam" id="PF00170">
    <property type="entry name" value="bZIP_1"/>
    <property type="match status" value="1"/>
</dbReference>
<sequence length="584" mass="66167">MSSPRDSKCSPQPPNRQTLEKKEAAATPVMVNVLAGVREHVDRRRRRLCGIGEIKHPAARSSSERRRWWWRWLQLELFHNHKRKKTEKPLLFIGPSITSDSHLERNWSSQLLTRASTLSLFIVANRTVPRSSLTAVCTARSARSPASSPFSTTTNQSALCYILWWAGFERFSISVMNIDQDRPFVCTAPGCSQRFQREDHLIIHRHKHEMTLKFPSIKCDGVLSDQTPTPTRFLRDCEEVGLFTDLELNHPQTEQQSKPTFGVQTSCQNQPHQFHQQCALAHMNQNQLQTHTSQRTPACTTSNKQSTPSCLHNRQKNNVTSAINDNNVSFSEPLFLIPQRPKVTPAVSNGNQNHLCHMMEMMPSQPPPLSHLQPVSHHHASYQPHCHSQSPQRLHPHQSQDQTHPGHAHHSPPMHLHPGSSHQNAPPLSHQPIPKQMSCTGNQSQDPQSPPLQSTGRRRRTAEENPDERRRKFLERNRAAATRCRQKRKVWVSSLERKAEDLTHTNLQLQNEVTSLRTEVTQLKQILLAHKDCPVSVRQREAQSGIGSPAGSPAQQHAVQHNNISTSSSALARTHSHKSKNTAL</sequence>
<keyword evidence="4" id="KW-0804">Transcription</keyword>
<evidence type="ECO:0000259" key="9">
    <source>
        <dbReference type="PROSITE" id="PS50157"/>
    </source>
</evidence>
<keyword evidence="6" id="KW-0863">Zinc-finger</keyword>
<dbReference type="OrthoDB" id="295274at2759"/>
<dbReference type="GO" id="GO:0003677">
    <property type="term" value="F:DNA binding"/>
    <property type="evidence" value="ECO:0007669"/>
    <property type="project" value="UniProtKB-KW"/>
</dbReference>
<dbReference type="SMART" id="SM00338">
    <property type="entry name" value="BRLZ"/>
    <property type="match status" value="1"/>
</dbReference>
<keyword evidence="12" id="KW-1185">Reference proteome</keyword>
<feature type="region of interest" description="Disordered" evidence="8">
    <location>
        <begin position="1"/>
        <end position="24"/>
    </location>
</feature>
<keyword evidence="5" id="KW-0539">Nucleus</keyword>
<organism evidence="11 12">
    <name type="scientific">Danionella cerebrum</name>
    <dbReference type="NCBI Taxonomy" id="2873325"/>
    <lineage>
        <taxon>Eukaryota</taxon>
        <taxon>Metazoa</taxon>
        <taxon>Chordata</taxon>
        <taxon>Craniata</taxon>
        <taxon>Vertebrata</taxon>
        <taxon>Euteleostomi</taxon>
        <taxon>Actinopterygii</taxon>
        <taxon>Neopterygii</taxon>
        <taxon>Teleostei</taxon>
        <taxon>Ostariophysi</taxon>
        <taxon>Cypriniformes</taxon>
        <taxon>Danionidae</taxon>
        <taxon>Danioninae</taxon>
        <taxon>Danionella</taxon>
    </lineage>
</organism>
<dbReference type="GO" id="GO:0003700">
    <property type="term" value="F:DNA-binding transcription factor activity"/>
    <property type="evidence" value="ECO:0007669"/>
    <property type="project" value="InterPro"/>
</dbReference>
<comment type="subcellular location">
    <subcellularLocation>
        <location evidence="1">Nucleus</location>
    </subcellularLocation>
</comment>
<evidence type="ECO:0000313" key="12">
    <source>
        <dbReference type="Proteomes" id="UP000316079"/>
    </source>
</evidence>
<feature type="compositionally biased region" description="Polar residues" evidence="8">
    <location>
        <begin position="386"/>
        <end position="403"/>
    </location>
</feature>
<dbReference type="InterPro" id="IPR051027">
    <property type="entry name" value="bZIP_transcription_factors"/>
</dbReference>
<reference evidence="11 12" key="1">
    <citation type="journal article" date="2019" name="Sci. Data">
        <title>Hybrid genome assembly and annotation of Danionella translucida.</title>
        <authorList>
            <person name="Kadobianskyi M."/>
            <person name="Schulze L."/>
            <person name="Schuelke M."/>
            <person name="Judkewitz B."/>
        </authorList>
    </citation>
    <scope>NUCLEOTIDE SEQUENCE [LARGE SCALE GENOMIC DNA]</scope>
    <source>
        <strain evidence="11 12">Bolton</strain>
    </source>
</reference>
<dbReference type="FunFam" id="1.20.5.170:FF:000010">
    <property type="entry name" value="Cyclic AMP-dependent transcription factor ATF-2"/>
    <property type="match status" value="1"/>
</dbReference>
<dbReference type="SUPFAM" id="SSF57667">
    <property type="entry name" value="beta-beta-alpha zinc fingers"/>
    <property type="match status" value="1"/>
</dbReference>
<evidence type="ECO:0000256" key="2">
    <source>
        <dbReference type="ARBA" id="ARBA00023015"/>
    </source>
</evidence>
<evidence type="ECO:0000256" key="5">
    <source>
        <dbReference type="ARBA" id="ARBA00023242"/>
    </source>
</evidence>
<feature type="region of interest" description="Disordered" evidence="8">
    <location>
        <begin position="359"/>
        <end position="471"/>
    </location>
</feature>
<evidence type="ECO:0000313" key="11">
    <source>
        <dbReference type="EMBL" id="TRY65753.1"/>
    </source>
</evidence>
<dbReference type="STRING" id="623744.A0A553NJX5"/>
<feature type="region of interest" description="Disordered" evidence="8">
    <location>
        <begin position="539"/>
        <end position="584"/>
    </location>
</feature>
<keyword evidence="3" id="KW-0238">DNA-binding</keyword>
<accession>A0A553NJX5</accession>
<dbReference type="PROSITE" id="PS50157">
    <property type="entry name" value="ZINC_FINGER_C2H2_2"/>
    <property type="match status" value="1"/>
</dbReference>
<dbReference type="PANTHER" id="PTHR19304">
    <property type="entry name" value="CYCLIC-AMP RESPONSE ELEMENT BINDING PROTEIN"/>
    <property type="match status" value="1"/>
</dbReference>
<evidence type="ECO:0008006" key="13">
    <source>
        <dbReference type="Google" id="ProtNLM"/>
    </source>
</evidence>
<feature type="domain" description="BZIP" evidence="10">
    <location>
        <begin position="467"/>
        <end position="530"/>
    </location>
</feature>
<dbReference type="GO" id="GO:0005634">
    <property type="term" value="C:nucleus"/>
    <property type="evidence" value="ECO:0007669"/>
    <property type="project" value="UniProtKB-SubCell"/>
</dbReference>
<evidence type="ECO:0000256" key="3">
    <source>
        <dbReference type="ARBA" id="ARBA00023125"/>
    </source>
</evidence>
<feature type="coiled-coil region" evidence="7">
    <location>
        <begin position="492"/>
        <end position="526"/>
    </location>
</feature>
<keyword evidence="6" id="KW-0862">Zinc</keyword>
<dbReference type="InterPro" id="IPR046347">
    <property type="entry name" value="bZIP_sf"/>
</dbReference>
<feature type="compositionally biased region" description="Basic and acidic residues" evidence="8">
    <location>
        <begin position="461"/>
        <end position="471"/>
    </location>
</feature>
<dbReference type="PROSITE" id="PS00036">
    <property type="entry name" value="BZIP_BASIC"/>
    <property type="match status" value="1"/>
</dbReference>
<dbReference type="InterPro" id="IPR004827">
    <property type="entry name" value="bZIP"/>
</dbReference>
<dbReference type="CDD" id="cd14687">
    <property type="entry name" value="bZIP_ATF2"/>
    <property type="match status" value="1"/>
</dbReference>
<evidence type="ECO:0000256" key="1">
    <source>
        <dbReference type="ARBA" id="ARBA00004123"/>
    </source>
</evidence>
<evidence type="ECO:0000256" key="4">
    <source>
        <dbReference type="ARBA" id="ARBA00023163"/>
    </source>
</evidence>
<feature type="compositionally biased region" description="Basic residues" evidence="8">
    <location>
        <begin position="574"/>
        <end position="584"/>
    </location>
</feature>
<protein>
    <recommendedName>
        <fullName evidence="13">BZIP domain-containing protein</fullName>
    </recommendedName>
</protein>
<evidence type="ECO:0000256" key="6">
    <source>
        <dbReference type="PROSITE-ProRule" id="PRU00042"/>
    </source>
</evidence>
<name>A0A553NJX5_9TELE</name>
<dbReference type="Gene3D" id="1.20.5.170">
    <property type="match status" value="1"/>
</dbReference>
<comment type="caution">
    <text evidence="11">The sequence shown here is derived from an EMBL/GenBank/DDBJ whole genome shotgun (WGS) entry which is preliminary data.</text>
</comment>
<dbReference type="Proteomes" id="UP000316079">
    <property type="component" value="Unassembled WGS sequence"/>
</dbReference>
<keyword evidence="7" id="KW-0175">Coiled coil</keyword>
<evidence type="ECO:0000256" key="8">
    <source>
        <dbReference type="SAM" id="MobiDB-lite"/>
    </source>
</evidence>
<dbReference type="SUPFAM" id="SSF57959">
    <property type="entry name" value="Leucine zipper domain"/>
    <property type="match status" value="1"/>
</dbReference>
<dbReference type="InterPro" id="IPR013087">
    <property type="entry name" value="Znf_C2H2_type"/>
</dbReference>
<keyword evidence="2" id="KW-0805">Transcription regulation</keyword>
<evidence type="ECO:0000259" key="10">
    <source>
        <dbReference type="PROSITE" id="PS50217"/>
    </source>
</evidence>
<gene>
    <name evidence="11" type="ORF">DNTS_005587</name>
</gene>
<proteinExistence type="predicted"/>
<dbReference type="GO" id="GO:0008270">
    <property type="term" value="F:zinc ion binding"/>
    <property type="evidence" value="ECO:0007669"/>
    <property type="project" value="UniProtKB-KW"/>
</dbReference>